<name>A0A5P9CH65_9VIBR</name>
<evidence type="ECO:0000313" key="3">
    <source>
        <dbReference type="Proteomes" id="UP000326936"/>
    </source>
</evidence>
<dbReference type="Pfam" id="PF08808">
    <property type="entry name" value="RES"/>
    <property type="match status" value="1"/>
</dbReference>
<evidence type="ECO:0000313" key="2">
    <source>
        <dbReference type="EMBL" id="QFT25668.1"/>
    </source>
</evidence>
<dbReference type="Proteomes" id="UP000326936">
    <property type="component" value="Chromosome"/>
</dbReference>
<dbReference type="RefSeq" id="WP_152429909.1">
    <property type="nucleotide sequence ID" value="NZ_CBCSDK010000003.1"/>
</dbReference>
<dbReference type="InterPro" id="IPR014914">
    <property type="entry name" value="RES_dom"/>
</dbReference>
<keyword evidence="3" id="KW-1185">Reference proteome</keyword>
<dbReference type="EMBL" id="CP045350">
    <property type="protein sequence ID" value="QFT25668.1"/>
    <property type="molecule type" value="Genomic_DNA"/>
</dbReference>
<proteinExistence type="predicted"/>
<organism evidence="2 3">
    <name type="scientific">Vibrio aquimaris</name>
    <dbReference type="NCBI Taxonomy" id="2587862"/>
    <lineage>
        <taxon>Bacteria</taxon>
        <taxon>Pseudomonadati</taxon>
        <taxon>Pseudomonadota</taxon>
        <taxon>Gammaproteobacteria</taxon>
        <taxon>Vibrionales</taxon>
        <taxon>Vibrionaceae</taxon>
        <taxon>Vibrio</taxon>
    </lineage>
</organism>
<evidence type="ECO:0000259" key="1">
    <source>
        <dbReference type="SMART" id="SM00953"/>
    </source>
</evidence>
<protein>
    <submittedName>
        <fullName evidence="2">RES domain protein</fullName>
    </submittedName>
</protein>
<sequence>MAQCCLNCFTDRAIIELIQREGNITRCSFCDSDEVLCVDPYKLTDLFELVLGCIVEDALGNEIQDVYVDELKIVSETVRRPYELISQIMGDVFNERRFSLNEGIVEYQDAWNAFKNHLIRENRFFPNNSLYGKIFINEINNEEAITKEATVFLQTVDALSRPRDNGSIFYRARVSESALGAHEMGSPPAEIASAGRANPVGIPYLYVAEDFDTCCQEVRPNNGAKVFVSRVIAEKDLKLVDLTAPKQKVALLKFQEEEIELTLKCLNLLQQFSEELSKPVLPEKSQLDYLPTQFICEYLRTISSYQGTQSYDGIVFNSSYGSGQNVVLFSDNTVTIEEPIAHTVTSVSVEVEQVLS</sequence>
<dbReference type="AlphaFoldDB" id="A0A5P9CH65"/>
<dbReference type="OrthoDB" id="648213at2"/>
<gene>
    <name evidence="2" type="ORF">FIV01_04430</name>
</gene>
<feature type="domain" description="RES" evidence="1">
    <location>
        <begin position="180"/>
        <end position="340"/>
    </location>
</feature>
<dbReference type="SMART" id="SM00953">
    <property type="entry name" value="RES"/>
    <property type="match status" value="1"/>
</dbReference>
<dbReference type="KEGG" id="vaq:FIV01_04430"/>
<reference evidence="2 3" key="1">
    <citation type="submission" date="2019-10" db="EMBL/GenBank/DDBJ databases">
        <title>Complete genome sequence of Vibrio sp. strain THAF100, isolated from non-filtered water from the water column of tank 6 of a marine aquarium containing stony-coral fragments. Water maintained at 26 degree C.</title>
        <authorList>
            <person name="Ruckert C."/>
            <person name="Franco A."/>
            <person name="Kalinowski J."/>
            <person name="Glaeser S."/>
        </authorList>
    </citation>
    <scope>NUCLEOTIDE SEQUENCE [LARGE SCALE GENOMIC DNA]</scope>
    <source>
        <strain evidence="2 3">THAF100</strain>
    </source>
</reference>
<accession>A0A5P9CH65</accession>